<dbReference type="EMBL" id="CP003643">
    <property type="protein sequence ID" value="AFZ28236.1"/>
    <property type="molecule type" value="Genomic_DNA"/>
</dbReference>
<name>K9X835_9NOST</name>
<evidence type="ECO:0000313" key="1">
    <source>
        <dbReference type="EMBL" id="AFZ28236.1"/>
    </source>
</evidence>
<sequence>MYMTHKCHAVGCDCNIPPKHLMCPTHWEMVPKILQQAIWRYYRPGQEIDKCPSAKYLEIMEKAIVAVAQSTVV</sequence>
<dbReference type="HOGENOM" id="CLU_2698492_0_0_3"/>
<organism evidence="1 2">
    <name type="scientific">Cylindrospermum stagnale PCC 7417</name>
    <dbReference type="NCBI Taxonomy" id="56107"/>
    <lineage>
        <taxon>Bacteria</taxon>
        <taxon>Bacillati</taxon>
        <taxon>Cyanobacteriota</taxon>
        <taxon>Cyanophyceae</taxon>
        <taxon>Nostocales</taxon>
        <taxon>Nostocaceae</taxon>
        <taxon>Cylindrospermum</taxon>
    </lineage>
</organism>
<protein>
    <submittedName>
        <fullName evidence="1">Uncharacterized protein</fullName>
    </submittedName>
</protein>
<dbReference type="AlphaFoldDB" id="K9X835"/>
<geneLocation type="plasmid" evidence="1 2">
    <name>pCYLST.01</name>
</geneLocation>
<gene>
    <name evidence="1" type="ORF">Cylst_6445</name>
</gene>
<accession>K9X835</accession>
<proteinExistence type="predicted"/>
<keyword evidence="1" id="KW-0614">Plasmid</keyword>
<evidence type="ECO:0000313" key="2">
    <source>
        <dbReference type="Proteomes" id="UP000010475"/>
    </source>
</evidence>
<dbReference type="KEGG" id="csg:Cylst_6445"/>
<reference evidence="1 2" key="1">
    <citation type="submission" date="2012-06" db="EMBL/GenBank/DDBJ databases">
        <title>Noncontiguous Finished plasmid 1 of genome of Cylindrospermum stagnale PCC 7417.</title>
        <authorList>
            <consortium name="US DOE Joint Genome Institute"/>
            <person name="Gugger M."/>
            <person name="Coursin T."/>
            <person name="Rippka R."/>
            <person name="Tandeau De Marsac N."/>
            <person name="Huntemann M."/>
            <person name="Wei C.-L."/>
            <person name="Han J."/>
            <person name="Detter J.C."/>
            <person name="Han C."/>
            <person name="Tapia R."/>
            <person name="Davenport K."/>
            <person name="Daligault H."/>
            <person name="Erkkila T."/>
            <person name="Gu W."/>
            <person name="Munk A.C.C."/>
            <person name="Teshima H."/>
            <person name="Xu Y."/>
            <person name="Chain P."/>
            <person name="Chen A."/>
            <person name="Krypides N."/>
            <person name="Mavromatis K."/>
            <person name="Markowitz V."/>
            <person name="Szeto E."/>
            <person name="Ivanova N."/>
            <person name="Mikhailova N."/>
            <person name="Ovchinnikova G."/>
            <person name="Pagani I."/>
            <person name="Pati A."/>
            <person name="Goodwin L."/>
            <person name="Peters L."/>
            <person name="Pitluck S."/>
            <person name="Woyke T."/>
            <person name="Kerfeld C."/>
        </authorList>
    </citation>
    <scope>NUCLEOTIDE SEQUENCE [LARGE SCALE GENOMIC DNA]</scope>
    <source>
        <strain evidence="1 2">PCC 7417</strain>
        <plasmid evidence="2">Plasmid pCYLST.01</plasmid>
    </source>
</reference>
<keyword evidence="2" id="KW-1185">Reference proteome</keyword>
<dbReference type="Proteomes" id="UP000010475">
    <property type="component" value="Plasmid pCYLST.01"/>
</dbReference>